<dbReference type="AlphaFoldDB" id="V2QFG1"/>
<dbReference type="KEGG" id="msch:N508_001793"/>
<accession>V2QFG1</accession>
<protein>
    <submittedName>
        <fullName evidence="1">Uncharacterized protein</fullName>
    </submittedName>
</protein>
<organism evidence="1 2">
    <name type="scientific">Mucispirillum schaedleri ASF457</name>
    <dbReference type="NCBI Taxonomy" id="1379858"/>
    <lineage>
        <taxon>Bacteria</taxon>
        <taxon>Pseudomonadati</taxon>
        <taxon>Deferribacterota</taxon>
        <taxon>Deferribacteres</taxon>
        <taxon>Deferribacterales</taxon>
        <taxon>Mucispirillaceae</taxon>
        <taxon>Mucispirillum</taxon>
    </lineage>
</organism>
<reference evidence="1" key="3">
    <citation type="submission" date="2022-06" db="EMBL/GenBank/DDBJ databases">
        <title>Resources to Facilitate Use of the Altered Schaedler Flora (ASF) Mouse Model to Study Microbiome Function.</title>
        <authorList>
            <person name="Proctor A."/>
            <person name="Parvinroo S."/>
            <person name="Richie T."/>
            <person name="Jia X."/>
            <person name="Lee S.T.M."/>
            <person name="Karp P.D."/>
            <person name="Paley S."/>
            <person name="Kostic A.D."/>
            <person name="Pierre J.F."/>
            <person name="Wannemuehler M.J."/>
            <person name="Phillips G.J."/>
        </authorList>
    </citation>
    <scope>NUCLEOTIDE SEQUENCE</scope>
    <source>
        <strain evidence="1">ASF457</strain>
    </source>
</reference>
<dbReference type="RefSeq" id="WP_023276074.1">
    <property type="nucleotide sequence ID" value="NZ_CP097562.1"/>
</dbReference>
<reference evidence="1" key="1">
    <citation type="journal article" date="2014" name="Genome Announc.">
        <title>Draft genome sequences of the altered schaedler flora, a defined bacterial community from gnotobiotic mice.</title>
        <authorList>
            <person name="Wannemuehler M.J."/>
            <person name="Overstreet A.M."/>
            <person name="Ward D.V."/>
            <person name="Phillips G.J."/>
        </authorList>
    </citation>
    <scope>NUCLEOTIDE SEQUENCE</scope>
    <source>
        <strain evidence="1">ASF457</strain>
    </source>
</reference>
<evidence type="ECO:0000313" key="2">
    <source>
        <dbReference type="Proteomes" id="UP000017429"/>
    </source>
</evidence>
<keyword evidence="2" id="KW-1185">Reference proteome</keyword>
<reference evidence="1" key="2">
    <citation type="submission" date="2022-05" db="EMBL/GenBank/DDBJ databases">
        <authorList>
            <person name="Proctor A.L."/>
            <person name="Phillips G.J."/>
            <person name="Wannemuehler M.J."/>
        </authorList>
    </citation>
    <scope>NUCLEOTIDE SEQUENCE</scope>
    <source>
        <strain evidence="1">ASF457</strain>
    </source>
</reference>
<gene>
    <name evidence="1" type="ORF">N508_001793</name>
</gene>
<evidence type="ECO:0000313" key="1">
    <source>
        <dbReference type="EMBL" id="USF24704.1"/>
    </source>
</evidence>
<dbReference type="EMBL" id="CP097562">
    <property type="protein sequence ID" value="USF24704.1"/>
    <property type="molecule type" value="Genomic_DNA"/>
</dbReference>
<proteinExistence type="predicted"/>
<dbReference type="Proteomes" id="UP000017429">
    <property type="component" value="Chromosome"/>
</dbReference>
<name>V2QFG1_9BACT</name>
<sequence length="240" mass="27660">MKLYSWNTQKIQVNDNGKIKAISPFFLVSDDKAHLFNSSHYTNLGSIFNIQELKAVSDNIEMVTNDIKDIVAEKTENLINIYETAENSLNELKEIKKSMQEIENLKNEYIKIINQAEEYRKSIQEETKKYKETLSLFQKDTDTKIKEAEFSFNKAQVNISDLMEQAENKVAAKYMAVRLNMDNIYNKYINAVSSKTDECKKYADLSKKWACSPLNIPVENGLYSALHYAKISSSKGYVNE</sequence>